<dbReference type="Proteomes" id="UP000419743">
    <property type="component" value="Unassembled WGS sequence"/>
</dbReference>
<dbReference type="SUPFAM" id="SSF48452">
    <property type="entry name" value="TPR-like"/>
    <property type="match status" value="1"/>
</dbReference>
<feature type="DNA-binding region" description="OmpR/PhoB-type" evidence="5">
    <location>
        <begin position="788"/>
        <end position="893"/>
    </location>
</feature>
<dbReference type="GO" id="GO:0000160">
    <property type="term" value="P:phosphorelay signal transduction system"/>
    <property type="evidence" value="ECO:0007669"/>
    <property type="project" value="InterPro"/>
</dbReference>
<dbReference type="PANTHER" id="PTHR35807">
    <property type="entry name" value="TRANSCRIPTIONAL REGULATOR REDD-RELATED"/>
    <property type="match status" value="1"/>
</dbReference>
<dbReference type="Gene3D" id="1.25.40.10">
    <property type="entry name" value="Tetratricopeptide repeat domain"/>
    <property type="match status" value="1"/>
</dbReference>
<dbReference type="Pfam" id="PF00486">
    <property type="entry name" value="Trans_reg_C"/>
    <property type="match status" value="1"/>
</dbReference>
<dbReference type="PANTHER" id="PTHR35807:SF1">
    <property type="entry name" value="TRANSCRIPTIONAL REGULATOR REDD"/>
    <property type="match status" value="1"/>
</dbReference>
<dbReference type="PROSITE" id="PS51755">
    <property type="entry name" value="OMPR_PHOB"/>
    <property type="match status" value="1"/>
</dbReference>
<dbReference type="GO" id="GO:0003677">
    <property type="term" value="F:DNA binding"/>
    <property type="evidence" value="ECO:0007669"/>
    <property type="project" value="UniProtKB-UniRule"/>
</dbReference>
<keyword evidence="9" id="KW-1185">Reference proteome</keyword>
<organism evidence="8 9">
    <name type="scientific">Occultella aeris</name>
    <dbReference type="NCBI Taxonomy" id="2761496"/>
    <lineage>
        <taxon>Bacteria</taxon>
        <taxon>Bacillati</taxon>
        <taxon>Actinomycetota</taxon>
        <taxon>Actinomycetes</taxon>
        <taxon>Micrococcales</taxon>
        <taxon>Ruaniaceae</taxon>
        <taxon>Occultella</taxon>
    </lineage>
</organism>
<evidence type="ECO:0000256" key="5">
    <source>
        <dbReference type="PROSITE-ProRule" id="PRU01091"/>
    </source>
</evidence>
<dbReference type="SUPFAM" id="SSF46894">
    <property type="entry name" value="C-terminal effector domain of the bipartite response regulators"/>
    <property type="match status" value="1"/>
</dbReference>
<comment type="similarity">
    <text evidence="1">Belongs to the AfsR/DnrI/RedD regulatory family.</text>
</comment>
<gene>
    <name evidence="8" type="primary">malT_1</name>
    <name evidence="8" type="ORF">HALOF300_00283</name>
</gene>
<dbReference type="AlphaFoldDB" id="A0A7M4DDU4"/>
<dbReference type="SMART" id="SM00862">
    <property type="entry name" value="Trans_reg_C"/>
    <property type="match status" value="1"/>
</dbReference>
<feature type="compositionally biased region" description="Low complexity" evidence="6">
    <location>
        <begin position="105"/>
        <end position="116"/>
    </location>
</feature>
<dbReference type="Pfam" id="PF03704">
    <property type="entry name" value="BTAD"/>
    <property type="match status" value="1"/>
</dbReference>
<reference evidence="8 9" key="1">
    <citation type="submission" date="2019-11" db="EMBL/GenBank/DDBJ databases">
        <authorList>
            <person name="Criscuolo A."/>
        </authorList>
    </citation>
    <scope>NUCLEOTIDE SEQUENCE [LARGE SCALE GENOMIC DNA]</scope>
    <source>
        <strain evidence="8">CIP111667</strain>
    </source>
</reference>
<proteinExistence type="inferred from homology"/>
<evidence type="ECO:0000313" key="9">
    <source>
        <dbReference type="Proteomes" id="UP000419743"/>
    </source>
</evidence>
<dbReference type="InterPro" id="IPR051677">
    <property type="entry name" value="AfsR-DnrI-RedD_regulator"/>
</dbReference>
<evidence type="ECO:0000256" key="4">
    <source>
        <dbReference type="ARBA" id="ARBA00023163"/>
    </source>
</evidence>
<dbReference type="Pfam" id="PF25873">
    <property type="entry name" value="WHD_MalT"/>
    <property type="match status" value="1"/>
</dbReference>
<evidence type="ECO:0000256" key="3">
    <source>
        <dbReference type="ARBA" id="ARBA00023125"/>
    </source>
</evidence>
<keyword evidence="4" id="KW-0804">Transcription</keyword>
<protein>
    <submittedName>
        <fullName evidence="8">HTH-type transcriptional regulator MalT</fullName>
    </submittedName>
</protein>
<dbReference type="SMART" id="SM01043">
    <property type="entry name" value="BTAD"/>
    <property type="match status" value="1"/>
</dbReference>
<evidence type="ECO:0000259" key="7">
    <source>
        <dbReference type="PROSITE" id="PS51755"/>
    </source>
</evidence>
<evidence type="ECO:0000313" key="8">
    <source>
        <dbReference type="EMBL" id="VZO35058.1"/>
    </source>
</evidence>
<dbReference type="GO" id="GO:0006355">
    <property type="term" value="P:regulation of DNA-templated transcription"/>
    <property type="evidence" value="ECO:0007669"/>
    <property type="project" value="InterPro"/>
</dbReference>
<dbReference type="EMBL" id="CACRYJ010000006">
    <property type="protein sequence ID" value="VZO35058.1"/>
    <property type="molecule type" value="Genomic_DNA"/>
</dbReference>
<feature type="region of interest" description="Disordered" evidence="6">
    <location>
        <begin position="105"/>
        <end position="129"/>
    </location>
</feature>
<evidence type="ECO:0000256" key="6">
    <source>
        <dbReference type="SAM" id="MobiDB-lite"/>
    </source>
</evidence>
<dbReference type="Gene3D" id="1.10.10.10">
    <property type="entry name" value="Winged helix-like DNA-binding domain superfamily/Winged helix DNA-binding domain"/>
    <property type="match status" value="1"/>
</dbReference>
<name>A0A7M4DDU4_9MICO</name>
<keyword evidence="3 5" id="KW-0238">DNA-binding</keyword>
<dbReference type="InterPro" id="IPR011990">
    <property type="entry name" value="TPR-like_helical_dom_sf"/>
</dbReference>
<accession>A0A7M4DDU4</accession>
<dbReference type="InterPro" id="IPR036388">
    <property type="entry name" value="WH-like_DNA-bd_sf"/>
</dbReference>
<keyword evidence="2" id="KW-0805">Transcription regulation</keyword>
<dbReference type="InterPro" id="IPR005158">
    <property type="entry name" value="BTAD"/>
</dbReference>
<feature type="domain" description="OmpR/PhoB-type" evidence="7">
    <location>
        <begin position="788"/>
        <end position="893"/>
    </location>
</feature>
<dbReference type="RefSeq" id="WP_156738865.1">
    <property type="nucleotide sequence ID" value="NZ_CACRYJ010000006.1"/>
</dbReference>
<evidence type="ECO:0000256" key="2">
    <source>
        <dbReference type="ARBA" id="ARBA00023015"/>
    </source>
</evidence>
<sequence length="1049" mass="112230">MAEGVRLDGVAPASLSRVPTAGGVPRPALLRALDGIRATRLGLVVAWPGTGKTTLMARWARGQDGLVAWCRLTLADADQRALIRTLAVAVRTAGGTGAAVSSALAAPEPGTAAGPTNRPGEVTGGHPAVEPTSAHDVLRLVDLLPAPLLLVLDDVHHLVGTPAEAELETLILGTGDRLRILLGSRTMPTLNLTRSEIPPPVVLTGRDLRFRIWDTDALMRSAGDEPLPLDDLVVITRETEGWAAAVRLFQRSIEGRLPAERRRAVHALAMHADYAAGYLDATVLRGLPPHQRDFLSDVAVFENLSAARVDAHRGTSTGHEDLRAVARSLPLLIDVGNDRFRMHRVLRRHLISAARAELGPVRTSSWFSGAATILRTEGATHEALRALCLAEDWRHLTDLLEDVGPGSVDIQGRLWTDPLPVDRIGPPPWRTIARARAAHLEGQFDRVRNLLNDLSDSTSPAERAATRLISSGAGVWSTTPARDHADGWEHCVREASRRDPLQAARRAARQRGPGATLAEGISLLIAGDQRTATEVLHRCASDPEAPDEMALAARLAEVSMASTRPTLPTLAAIDRVYVAAEQAGHTWLARLAHGAIVSFDGDERSHRRAQQLIRHCDRIGDAWGAAIIAWSLALSCLRAGGVHPQEWDDLGLRFRTLGATSLESWARSLYALTATAARLPDATADAVAAESFARTLAVPGALAIAYATLARSGAPDSVNAAEMMHLATSTAEAEGLLARPWEWLSSTAVEAHGADRVESMHGRAAEPAPVVGAPGAVVSAGPPDRSAPPSHVVAELDVHCFGAFSITVRGRAIDLGQMRPRARAVLRILALSAGRPVHRERLAEALWRDLDPAAAMHNLQVSVSTIRRCLEPGRPARSSTLLVRDGEAYTLRLRSSSRCDVVEFEAALRTANKTRRTDPVAHAAALRRALDLYAADLLPEDGPAEWVTGPRDRYRSQAAEAAAALGTLELADGNLEAATSAANRSIELNTFRDASWQLLIDALHRSGAAAEAERAQRGYARMLATLGVPADTTRVLGTLPLPVPRTTRG</sequence>
<evidence type="ECO:0000256" key="1">
    <source>
        <dbReference type="ARBA" id="ARBA00005820"/>
    </source>
</evidence>
<dbReference type="InterPro" id="IPR016032">
    <property type="entry name" value="Sig_transdc_resp-reg_C-effctor"/>
</dbReference>
<comment type="caution">
    <text evidence="8">The sequence shown here is derived from an EMBL/GenBank/DDBJ whole genome shotgun (WGS) entry which is preliminary data.</text>
</comment>
<dbReference type="InterPro" id="IPR001867">
    <property type="entry name" value="OmpR/PhoB-type_DNA-bd"/>
</dbReference>
<dbReference type="InterPro" id="IPR059106">
    <property type="entry name" value="WHD_MalT"/>
</dbReference>